<accession>A0A3B0WID6</accession>
<dbReference type="InterPro" id="IPR051405">
    <property type="entry name" value="phD/YefM_antitoxin"/>
</dbReference>
<reference evidence="2" key="1">
    <citation type="submission" date="2018-06" db="EMBL/GenBank/DDBJ databases">
        <authorList>
            <person name="Zhirakovskaya E."/>
        </authorList>
    </citation>
    <scope>NUCLEOTIDE SEQUENCE</scope>
</reference>
<dbReference type="Pfam" id="PF02604">
    <property type="entry name" value="PhdYeFM_antitox"/>
    <property type="match status" value="1"/>
</dbReference>
<dbReference type="Gene3D" id="3.40.1620.10">
    <property type="entry name" value="YefM-like domain"/>
    <property type="match status" value="1"/>
</dbReference>
<dbReference type="NCBIfam" id="TIGR01552">
    <property type="entry name" value="phd_fam"/>
    <property type="match status" value="1"/>
</dbReference>
<protein>
    <submittedName>
        <fullName evidence="2">VapB protein (Antitoxin to VapC)</fullName>
    </submittedName>
</protein>
<sequence>MISSWQLQEAKNKFSQVVDRAREKGPQIITRRGVEVAIVLAVEEYRQLVSSQEKLSDFFRHSPLAELDIDLSRDKSPIRDAFTP</sequence>
<organism evidence="2">
    <name type="scientific">hydrothermal vent metagenome</name>
    <dbReference type="NCBI Taxonomy" id="652676"/>
    <lineage>
        <taxon>unclassified sequences</taxon>
        <taxon>metagenomes</taxon>
        <taxon>ecological metagenomes</taxon>
    </lineage>
</organism>
<dbReference type="EMBL" id="UOEU01001062">
    <property type="protein sequence ID" value="VAW43314.1"/>
    <property type="molecule type" value="Genomic_DNA"/>
</dbReference>
<dbReference type="PANTHER" id="PTHR33713:SF9">
    <property type="entry name" value="ANTITOXIN"/>
    <property type="match status" value="1"/>
</dbReference>
<evidence type="ECO:0000313" key="2">
    <source>
        <dbReference type="EMBL" id="VAW43314.1"/>
    </source>
</evidence>
<dbReference type="PANTHER" id="PTHR33713">
    <property type="entry name" value="ANTITOXIN YAFN-RELATED"/>
    <property type="match status" value="1"/>
</dbReference>
<evidence type="ECO:0000256" key="1">
    <source>
        <dbReference type="ARBA" id="ARBA00009981"/>
    </source>
</evidence>
<dbReference type="InterPro" id="IPR006442">
    <property type="entry name" value="Antitoxin_Phd/YefM"/>
</dbReference>
<dbReference type="AlphaFoldDB" id="A0A3B0WID6"/>
<name>A0A3B0WID6_9ZZZZ</name>
<proteinExistence type="inferred from homology"/>
<gene>
    <name evidence="2" type="ORF">MNBD_CHLOROFLEXI01-783</name>
</gene>
<comment type="similarity">
    <text evidence="1">Belongs to the phD/YefM antitoxin family.</text>
</comment>
<dbReference type="SUPFAM" id="SSF143120">
    <property type="entry name" value="YefM-like"/>
    <property type="match status" value="1"/>
</dbReference>
<dbReference type="InterPro" id="IPR036165">
    <property type="entry name" value="YefM-like_sf"/>
</dbReference>